<gene>
    <name evidence="1" type="ORF">DYB32_006339</name>
</gene>
<comment type="caution">
    <text evidence="1">The sequence shown here is derived from an EMBL/GenBank/DDBJ whole genome shotgun (WGS) entry which is preliminary data.</text>
</comment>
<protein>
    <submittedName>
        <fullName evidence="1">Uncharacterized protein</fullName>
    </submittedName>
</protein>
<dbReference type="Proteomes" id="UP000285060">
    <property type="component" value="Unassembled WGS sequence"/>
</dbReference>
<evidence type="ECO:0000313" key="2">
    <source>
        <dbReference type="Proteomes" id="UP000285060"/>
    </source>
</evidence>
<name>A0A418ARR7_9STRA</name>
<sequence>MDLIKRNLNVVEKQHNTRLMSEIAYLQCALRSEAEEKMTDFESYVEAKINQCIDEVRANVLLRVEPSQGSGQHTKKVRQDQVETSIALSAMQDHWMSLQTDVSALTQQIHKVQTTMEMTANRTVEMMASLHEQLKESSKLRDKHELNLGNQLTSVDQLTARVDIIRSEVKFAIDQLKMQIQQHARALNRVSKGSNLFEMMTPVWMTR</sequence>
<proteinExistence type="predicted"/>
<evidence type="ECO:0000313" key="1">
    <source>
        <dbReference type="EMBL" id="RHY27997.1"/>
    </source>
</evidence>
<organism evidence="1 2">
    <name type="scientific">Aphanomyces invadans</name>
    <dbReference type="NCBI Taxonomy" id="157072"/>
    <lineage>
        <taxon>Eukaryota</taxon>
        <taxon>Sar</taxon>
        <taxon>Stramenopiles</taxon>
        <taxon>Oomycota</taxon>
        <taxon>Saprolegniomycetes</taxon>
        <taxon>Saprolegniales</taxon>
        <taxon>Verrucalvaceae</taxon>
        <taxon>Aphanomyces</taxon>
    </lineage>
</organism>
<dbReference type="VEuPathDB" id="FungiDB:H310_01153"/>
<keyword evidence="2" id="KW-1185">Reference proteome</keyword>
<dbReference type="AlphaFoldDB" id="A0A418ARR7"/>
<dbReference type="EMBL" id="QUSY01000664">
    <property type="protein sequence ID" value="RHY27997.1"/>
    <property type="molecule type" value="Genomic_DNA"/>
</dbReference>
<reference evidence="1 2" key="1">
    <citation type="submission" date="2018-08" db="EMBL/GenBank/DDBJ databases">
        <title>Aphanomyces genome sequencing and annotation.</title>
        <authorList>
            <person name="Minardi D."/>
            <person name="Oidtmann B."/>
            <person name="Van Der Giezen M."/>
            <person name="Studholme D.J."/>
        </authorList>
    </citation>
    <scope>NUCLEOTIDE SEQUENCE [LARGE SCALE GENOMIC DNA]</scope>
    <source>
        <strain evidence="1 2">NJM0002</strain>
    </source>
</reference>
<accession>A0A418ARR7</accession>